<evidence type="ECO:0000259" key="1">
    <source>
        <dbReference type="SMART" id="SM00470"/>
    </source>
</evidence>
<evidence type="ECO:0000313" key="2">
    <source>
        <dbReference type="EMBL" id="SHI62234.1"/>
    </source>
</evidence>
<dbReference type="Gene3D" id="3.90.1530.10">
    <property type="entry name" value="Conserved hypothetical protein from pyrococcus furiosus pfu- 392566-001, ParB domain"/>
    <property type="match status" value="1"/>
</dbReference>
<dbReference type="AlphaFoldDB" id="A0A1M6CN67"/>
<dbReference type="CDD" id="cd16387">
    <property type="entry name" value="ParB_N_Srx"/>
    <property type="match status" value="1"/>
</dbReference>
<dbReference type="SMART" id="SM00470">
    <property type="entry name" value="ParB"/>
    <property type="match status" value="1"/>
</dbReference>
<evidence type="ECO:0000313" key="3">
    <source>
        <dbReference type="Proteomes" id="UP000191240"/>
    </source>
</evidence>
<dbReference type="EMBL" id="FQYW01000008">
    <property type="protein sequence ID" value="SHI62234.1"/>
    <property type="molecule type" value="Genomic_DNA"/>
</dbReference>
<proteinExistence type="predicted"/>
<protein>
    <submittedName>
        <fullName evidence="2">ParB-like nuclease domain-containing protein</fullName>
    </submittedName>
</protein>
<accession>A0A1M6CN67</accession>
<dbReference type="InterPro" id="IPR003115">
    <property type="entry name" value="ParB_N"/>
</dbReference>
<gene>
    <name evidence="2" type="ORF">SAMN02745671_01186</name>
</gene>
<dbReference type="RefSeq" id="WP_080325659.1">
    <property type="nucleotide sequence ID" value="NZ_FQYW01000008.1"/>
</dbReference>
<dbReference type="Pfam" id="PF02195">
    <property type="entry name" value="ParB_N"/>
    <property type="match status" value="1"/>
</dbReference>
<reference evidence="2 3" key="1">
    <citation type="submission" date="2016-11" db="EMBL/GenBank/DDBJ databases">
        <authorList>
            <person name="Jaros S."/>
            <person name="Januszkiewicz K."/>
            <person name="Wedrychowicz H."/>
        </authorList>
    </citation>
    <scope>NUCLEOTIDE SEQUENCE [LARGE SCALE GENOMIC DNA]</scope>
    <source>
        <strain evidence="2 3">DSM 3074</strain>
    </source>
</reference>
<dbReference type="Proteomes" id="UP000191240">
    <property type="component" value="Unassembled WGS sequence"/>
</dbReference>
<name>A0A1M6CN67_9FIRM</name>
<dbReference type="OrthoDB" id="2942487at2"/>
<dbReference type="SUPFAM" id="SSF110849">
    <property type="entry name" value="ParB/Sulfiredoxin"/>
    <property type="match status" value="1"/>
</dbReference>
<organism evidence="2 3">
    <name type="scientific">Anaerovibrio lipolyticus DSM 3074</name>
    <dbReference type="NCBI Taxonomy" id="1120997"/>
    <lineage>
        <taxon>Bacteria</taxon>
        <taxon>Bacillati</taxon>
        <taxon>Bacillota</taxon>
        <taxon>Negativicutes</taxon>
        <taxon>Selenomonadales</taxon>
        <taxon>Selenomonadaceae</taxon>
        <taxon>Anaerovibrio</taxon>
    </lineage>
</organism>
<dbReference type="InterPro" id="IPR036086">
    <property type="entry name" value="ParB/Sulfiredoxin_sf"/>
</dbReference>
<feature type="domain" description="ParB-like N-terminal" evidence="1">
    <location>
        <begin position="25"/>
        <end position="114"/>
    </location>
</feature>
<sequence length="315" mass="35855">MVEEKSQLEVVNDKLKDFPYKLDVIDTKDLEFLDKNARYMTNEMFRNLVDNIKKDGQLSSVPLCWKHGDKYRVLSGNHRCQAAIEAGITEVLVLYTDKELSKQEQIAIEISHNAIDGKDDMTILKELWDEIDDVGLKYYAGLDDKTLEEMEKAAISALAEVKLDYRTLTFMFLPNELDKLDKAFEHAIEHGGIQDTVYINRLEDFKRLLDAQSKTQAAYDIKNSATSLMMILDIFRSHEEDLYNGYADEEGELKHKGSVPVSSVLGKDYIPAETAVLLKKAVDRMCDKGEIDGKQKTDFLKVMAERYLSGESNGS</sequence>